<evidence type="ECO:0000313" key="14">
    <source>
        <dbReference type="EMBL" id="GAA2880872.1"/>
    </source>
</evidence>
<name>A0ABN3W0X7_9ACTN</name>
<dbReference type="InterPro" id="IPR049148">
    <property type="entry name" value="PSP_ACT"/>
</dbReference>
<evidence type="ECO:0000256" key="6">
    <source>
        <dbReference type="ARBA" id="ARBA00022723"/>
    </source>
</evidence>
<dbReference type="InterPro" id="IPR050582">
    <property type="entry name" value="HAD-like_SerB"/>
</dbReference>
<dbReference type="Proteomes" id="UP001500831">
    <property type="component" value="Unassembled WGS sequence"/>
</dbReference>
<dbReference type="RefSeq" id="WP_344974490.1">
    <property type="nucleotide sequence ID" value="NZ_BAAAVI010000031.1"/>
</dbReference>
<dbReference type="SFLD" id="SFLDF00029">
    <property type="entry name" value="phosphoserine_phosphatase"/>
    <property type="match status" value="1"/>
</dbReference>
<dbReference type="InterPro" id="IPR036412">
    <property type="entry name" value="HAD-like_sf"/>
</dbReference>
<dbReference type="SFLD" id="SFLDS00003">
    <property type="entry name" value="Haloacid_Dehalogenase"/>
    <property type="match status" value="1"/>
</dbReference>
<evidence type="ECO:0000256" key="12">
    <source>
        <dbReference type="ARBA" id="ARBA00048523"/>
    </source>
</evidence>
<evidence type="ECO:0000256" key="7">
    <source>
        <dbReference type="ARBA" id="ARBA00022801"/>
    </source>
</evidence>
<evidence type="ECO:0000256" key="5">
    <source>
        <dbReference type="ARBA" id="ARBA00022605"/>
    </source>
</evidence>
<comment type="caution">
    <text evidence="14">The sequence shown here is derived from an EMBL/GenBank/DDBJ whole genome shotgun (WGS) entry which is preliminary data.</text>
</comment>
<comment type="catalytic activity">
    <reaction evidence="12">
        <text>O-phospho-D-serine + H2O = D-serine + phosphate</text>
        <dbReference type="Rhea" id="RHEA:24873"/>
        <dbReference type="ChEBI" id="CHEBI:15377"/>
        <dbReference type="ChEBI" id="CHEBI:35247"/>
        <dbReference type="ChEBI" id="CHEBI:43474"/>
        <dbReference type="ChEBI" id="CHEBI:58680"/>
        <dbReference type="EC" id="3.1.3.3"/>
    </reaction>
</comment>
<keyword evidence="15" id="KW-1185">Reference proteome</keyword>
<dbReference type="InterPro" id="IPR023214">
    <property type="entry name" value="HAD_sf"/>
</dbReference>
<proteinExistence type="inferred from homology"/>
<dbReference type="NCBIfam" id="TIGR00338">
    <property type="entry name" value="serB"/>
    <property type="match status" value="1"/>
</dbReference>
<keyword evidence="7" id="KW-0378">Hydrolase</keyword>
<dbReference type="NCBIfam" id="TIGR01488">
    <property type="entry name" value="HAD-SF-IB"/>
    <property type="match status" value="1"/>
</dbReference>
<comment type="pathway">
    <text evidence="2">Amino-acid biosynthesis; L-serine biosynthesis; L-serine from 3-phospho-D-glycerate: step 3/3.</text>
</comment>
<evidence type="ECO:0000256" key="1">
    <source>
        <dbReference type="ARBA" id="ARBA00001946"/>
    </source>
</evidence>
<keyword evidence="6" id="KW-0479">Metal-binding</keyword>
<accession>A0ABN3W0X7</accession>
<evidence type="ECO:0000256" key="8">
    <source>
        <dbReference type="ARBA" id="ARBA00022842"/>
    </source>
</evidence>
<evidence type="ECO:0000256" key="11">
    <source>
        <dbReference type="ARBA" id="ARBA00048138"/>
    </source>
</evidence>
<dbReference type="PANTHER" id="PTHR43344:SF2">
    <property type="entry name" value="PHOSPHOSERINE PHOSPHATASE"/>
    <property type="match status" value="1"/>
</dbReference>
<dbReference type="CDD" id="cd07500">
    <property type="entry name" value="HAD_PSP"/>
    <property type="match status" value="1"/>
</dbReference>
<dbReference type="Gene3D" id="3.40.50.1000">
    <property type="entry name" value="HAD superfamily/HAD-like"/>
    <property type="match status" value="1"/>
</dbReference>
<dbReference type="Pfam" id="PF21086">
    <property type="entry name" value="ACT_PSP_2"/>
    <property type="match status" value="1"/>
</dbReference>
<gene>
    <name evidence="14" type="primary">serB</name>
    <name evidence="14" type="ORF">GCM10010517_43610</name>
</gene>
<dbReference type="SUPFAM" id="SSF55021">
    <property type="entry name" value="ACT-like"/>
    <property type="match status" value="1"/>
</dbReference>
<dbReference type="Gene3D" id="3.30.70.260">
    <property type="match status" value="2"/>
</dbReference>
<dbReference type="InterPro" id="IPR004469">
    <property type="entry name" value="PSP"/>
</dbReference>
<comment type="cofactor">
    <cofactor evidence="1">
        <name>Mg(2+)</name>
        <dbReference type="ChEBI" id="CHEBI:18420"/>
    </cofactor>
</comment>
<keyword evidence="8" id="KW-0460">Magnesium</keyword>
<comment type="similarity">
    <text evidence="3">Belongs to the HAD-like hydrolase superfamily. SerB family.</text>
</comment>
<dbReference type="EMBL" id="BAAAVI010000031">
    <property type="protein sequence ID" value="GAA2880872.1"/>
    <property type="molecule type" value="Genomic_DNA"/>
</dbReference>
<evidence type="ECO:0000259" key="13">
    <source>
        <dbReference type="PROSITE" id="PS51671"/>
    </source>
</evidence>
<evidence type="ECO:0000313" key="15">
    <source>
        <dbReference type="Proteomes" id="UP001500831"/>
    </source>
</evidence>
<dbReference type="InterPro" id="IPR045865">
    <property type="entry name" value="ACT-like_dom_sf"/>
</dbReference>
<evidence type="ECO:0000256" key="9">
    <source>
        <dbReference type="ARBA" id="ARBA00023299"/>
    </source>
</evidence>
<dbReference type="InterPro" id="IPR002912">
    <property type="entry name" value="ACT_dom"/>
</dbReference>
<dbReference type="PANTHER" id="PTHR43344">
    <property type="entry name" value="PHOSPHOSERINE PHOSPHATASE"/>
    <property type="match status" value="1"/>
</dbReference>
<keyword evidence="9" id="KW-0718">Serine biosynthesis</keyword>
<dbReference type="EC" id="3.1.3.3" evidence="4"/>
<organism evidence="14 15">
    <name type="scientific">Streptosporangium fragile</name>
    <dbReference type="NCBI Taxonomy" id="46186"/>
    <lineage>
        <taxon>Bacteria</taxon>
        <taxon>Bacillati</taxon>
        <taxon>Actinomycetota</taxon>
        <taxon>Actinomycetes</taxon>
        <taxon>Streptosporangiales</taxon>
        <taxon>Streptosporangiaceae</taxon>
        <taxon>Streptosporangium</taxon>
    </lineage>
</organism>
<evidence type="ECO:0000256" key="2">
    <source>
        <dbReference type="ARBA" id="ARBA00005135"/>
    </source>
</evidence>
<reference evidence="14 15" key="1">
    <citation type="journal article" date="2019" name="Int. J. Syst. Evol. Microbiol.">
        <title>The Global Catalogue of Microorganisms (GCM) 10K type strain sequencing project: providing services to taxonomists for standard genome sequencing and annotation.</title>
        <authorList>
            <consortium name="The Broad Institute Genomics Platform"/>
            <consortium name="The Broad Institute Genome Sequencing Center for Infectious Disease"/>
            <person name="Wu L."/>
            <person name="Ma J."/>
        </authorList>
    </citation>
    <scope>NUCLEOTIDE SEQUENCE [LARGE SCALE GENOMIC DNA]</scope>
    <source>
        <strain evidence="14 15">JCM 6242</strain>
    </source>
</reference>
<dbReference type="SUPFAM" id="SSF56784">
    <property type="entry name" value="HAD-like"/>
    <property type="match status" value="1"/>
</dbReference>
<dbReference type="SFLD" id="SFLDG01137">
    <property type="entry name" value="C1.6.1:_Phosphoserine_Phosphat"/>
    <property type="match status" value="1"/>
</dbReference>
<protein>
    <recommendedName>
        <fullName evidence="4">phosphoserine phosphatase</fullName>
        <ecNumber evidence="4">3.1.3.3</ecNumber>
    </recommendedName>
    <alternativeName>
        <fullName evidence="10">O-phosphoserine phosphohydrolase</fullName>
    </alternativeName>
</protein>
<feature type="domain" description="ACT" evidence="13">
    <location>
        <begin position="7"/>
        <end position="86"/>
    </location>
</feature>
<dbReference type="SFLD" id="SFLDG01136">
    <property type="entry name" value="C1.6:_Phosphoserine_Phosphatas"/>
    <property type="match status" value="1"/>
</dbReference>
<evidence type="ECO:0000256" key="3">
    <source>
        <dbReference type="ARBA" id="ARBA00009184"/>
    </source>
</evidence>
<comment type="catalytic activity">
    <reaction evidence="11">
        <text>O-phospho-L-serine + H2O = L-serine + phosphate</text>
        <dbReference type="Rhea" id="RHEA:21208"/>
        <dbReference type="ChEBI" id="CHEBI:15377"/>
        <dbReference type="ChEBI" id="CHEBI:33384"/>
        <dbReference type="ChEBI" id="CHEBI:43474"/>
        <dbReference type="ChEBI" id="CHEBI:57524"/>
        <dbReference type="EC" id="3.1.3.3"/>
    </reaction>
</comment>
<dbReference type="Pfam" id="PF12710">
    <property type="entry name" value="HAD"/>
    <property type="match status" value="1"/>
</dbReference>
<evidence type="ECO:0000256" key="4">
    <source>
        <dbReference type="ARBA" id="ARBA00012640"/>
    </source>
</evidence>
<evidence type="ECO:0000256" key="10">
    <source>
        <dbReference type="ARBA" id="ARBA00031693"/>
    </source>
</evidence>
<dbReference type="PROSITE" id="PS51671">
    <property type="entry name" value="ACT"/>
    <property type="match status" value="1"/>
</dbReference>
<sequence>MNQRTLLITLTGPDRPGVTSRLFSVLAGFPVVVADVEQVVIRNRLTLGVLVSYAGDTPTGTGGTLGALWTAVERTAEDLGLHVELSTGSDPKEKRRRGRLNVTVLGAPLQPSAMAGIAGRIAAAGANIDRIERLSSYPVTCIELSVSGADPDTLRADLAAEAHVQQVDVAVQRSGLHRRAKRLIVMDVDSTLIQAEVIELLAAHAGCLDEVARVTEEAMRGELDFAESLRRRVALLEGLSEEVFEKVRKEVVLTPGARTLVRTLKRLDYRFAIVSGGFTQLTDALVEDLGIDYSAANTLEVVDGVLTGRVVGEIVDRPGKARALERFAREAGIPISQTVAIGDGANDLDMIAAAGLGIAFNAKPVVRQAADTAVNVPYLDSILYLLGIPRAEVEEADAEDGVIAVER</sequence>
<keyword evidence="5" id="KW-0028">Amino-acid biosynthesis</keyword>
<dbReference type="Pfam" id="PF13740">
    <property type="entry name" value="ACT_6"/>
    <property type="match status" value="1"/>
</dbReference>